<organism evidence="4">
    <name type="scientific">Desulfacinum infernum</name>
    <dbReference type="NCBI Taxonomy" id="35837"/>
    <lineage>
        <taxon>Bacteria</taxon>
        <taxon>Pseudomonadati</taxon>
        <taxon>Thermodesulfobacteriota</taxon>
        <taxon>Syntrophobacteria</taxon>
        <taxon>Syntrophobacterales</taxon>
        <taxon>Syntrophobacteraceae</taxon>
        <taxon>Desulfacinum</taxon>
    </lineage>
</organism>
<gene>
    <name evidence="4" type="ORF">ENS06_00285</name>
</gene>
<dbReference type="PANTHER" id="PTHR11203:SF37">
    <property type="entry name" value="INTEGRATOR COMPLEX SUBUNIT 11"/>
    <property type="match status" value="1"/>
</dbReference>
<protein>
    <submittedName>
        <fullName evidence="4">MBL fold metallo-hydrolase</fullName>
    </submittedName>
</protein>
<dbReference type="SMART" id="SM00849">
    <property type="entry name" value="Lactamase_B"/>
    <property type="match status" value="1"/>
</dbReference>
<comment type="caution">
    <text evidence="4">The sequence shown here is derived from an EMBL/GenBank/DDBJ whole genome shotgun (WGS) entry which is preliminary data.</text>
</comment>
<dbReference type="InterPro" id="IPR011108">
    <property type="entry name" value="RMMBL"/>
</dbReference>
<dbReference type="GO" id="GO:0016787">
    <property type="term" value="F:hydrolase activity"/>
    <property type="evidence" value="ECO:0007669"/>
    <property type="project" value="UniProtKB-KW"/>
</dbReference>
<dbReference type="SUPFAM" id="SSF56281">
    <property type="entry name" value="Metallo-hydrolase/oxidoreductase"/>
    <property type="match status" value="1"/>
</dbReference>
<proteinExistence type="predicted"/>
<evidence type="ECO:0000256" key="1">
    <source>
        <dbReference type="ARBA" id="ARBA00022801"/>
    </source>
</evidence>
<dbReference type="Gene3D" id="3.60.15.10">
    <property type="entry name" value="Ribonuclease Z/Hydroxyacylglutathione hydrolase-like"/>
    <property type="match status" value="1"/>
</dbReference>
<dbReference type="SMART" id="SM01027">
    <property type="entry name" value="Beta-Casp"/>
    <property type="match status" value="1"/>
</dbReference>
<evidence type="ECO:0000259" key="3">
    <source>
        <dbReference type="SMART" id="SM01027"/>
    </source>
</evidence>
<reference evidence="4" key="1">
    <citation type="journal article" date="2020" name="mSystems">
        <title>Genome- and Community-Level Interaction Insights into Carbon Utilization and Element Cycling Functions of Hydrothermarchaeota in Hydrothermal Sediment.</title>
        <authorList>
            <person name="Zhou Z."/>
            <person name="Liu Y."/>
            <person name="Xu W."/>
            <person name="Pan J."/>
            <person name="Luo Z.H."/>
            <person name="Li M."/>
        </authorList>
    </citation>
    <scope>NUCLEOTIDE SEQUENCE [LARGE SCALE GENOMIC DNA]</scope>
    <source>
        <strain evidence="4">SpSt-456</strain>
    </source>
</reference>
<evidence type="ECO:0000313" key="4">
    <source>
        <dbReference type="EMBL" id="HFK95744.1"/>
    </source>
</evidence>
<dbReference type="Gene3D" id="3.40.50.10890">
    <property type="match status" value="1"/>
</dbReference>
<dbReference type="InterPro" id="IPR036866">
    <property type="entry name" value="RibonucZ/Hydroxyglut_hydro"/>
</dbReference>
<dbReference type="Pfam" id="PF07521">
    <property type="entry name" value="RMMBL"/>
    <property type="match status" value="1"/>
</dbReference>
<dbReference type="InterPro" id="IPR001279">
    <property type="entry name" value="Metallo-B-lactamas"/>
</dbReference>
<dbReference type="PANTHER" id="PTHR11203">
    <property type="entry name" value="CLEAVAGE AND POLYADENYLATION SPECIFICITY FACTOR FAMILY MEMBER"/>
    <property type="match status" value="1"/>
</dbReference>
<dbReference type="Pfam" id="PF10996">
    <property type="entry name" value="Beta-Casp"/>
    <property type="match status" value="1"/>
</dbReference>
<dbReference type="InterPro" id="IPR050698">
    <property type="entry name" value="MBL"/>
</dbReference>
<dbReference type="InterPro" id="IPR022712">
    <property type="entry name" value="Beta_Casp"/>
</dbReference>
<dbReference type="PROSITE" id="PS51257">
    <property type="entry name" value="PROKAR_LIPOPROTEIN"/>
    <property type="match status" value="1"/>
</dbReference>
<dbReference type="CDD" id="cd16295">
    <property type="entry name" value="TTHA0252-CPSF-like_MBL-fold"/>
    <property type="match status" value="1"/>
</dbReference>
<dbReference type="GO" id="GO:0004521">
    <property type="term" value="F:RNA endonuclease activity"/>
    <property type="evidence" value="ECO:0007669"/>
    <property type="project" value="TreeGrafter"/>
</dbReference>
<keyword evidence="1 4" id="KW-0378">Hydrolase</keyword>
<evidence type="ECO:0000259" key="2">
    <source>
        <dbReference type="SMART" id="SM00849"/>
    </source>
</evidence>
<accession>A0A831ZQ56</accession>
<dbReference type="AlphaFoldDB" id="A0A831ZQ56"/>
<feature type="domain" description="Beta-Casp" evidence="3">
    <location>
        <begin position="249"/>
        <end position="374"/>
    </location>
</feature>
<name>A0A831ZQ56_9BACT</name>
<dbReference type="EMBL" id="DSTK01000004">
    <property type="protein sequence ID" value="HFK95744.1"/>
    <property type="molecule type" value="Genomic_DNA"/>
</dbReference>
<dbReference type="Pfam" id="PF00753">
    <property type="entry name" value="Lactamase_B"/>
    <property type="match status" value="1"/>
</dbReference>
<feature type="domain" description="Metallo-beta-lactamase" evidence="2">
    <location>
        <begin position="13"/>
        <end position="229"/>
    </location>
</feature>
<sequence length="537" mass="60222">MKITAYGAAGCVTGSCFLVECDGGFLVDCGLFQGGQAMDALNREKWPFDPASLHAVLLTHAHIDHSGRLPKLVKDGFRGPIYATGPTAELCRILLLDSAHIQEMEAEWQTRKNLRKGREPVPPLYTADDAEKALALFRVVSQDEVIPLSDAVKVRFRNAGHILGSSILELWEGDVLKVVFSGDIGRKDQLIVRDPHQIFEADVLFIESTYGNRRHRNFEESVDELAEAIRYSYDHGQKVLIPAFAVERTQEILYVLGRLLREGTIPRLPVYLDSPLAIAATEIFRKMFHEFDEETREIYNQGRDPFNFPELVFSRTAKDSQALNELKGPAVIIAGNGMCTAGRILHHLKHNLWRRGCSLVIVGYQAEGSLGRRIIEGAKTVRILGEDIVVRAKVYTIGGFSAHADQEELLQWLGNFTNPKLRVVVIHGEREVGRIFAEAVRNRFGFETTLPELGQTLVFEKAVPPVALREAGLRWSDVLARVEAQVAQARRRVDRWAERLDPEAQGELEAAVRVFMRTLERYAEKAEDDPAGLPSKE</sequence>